<sequence>MFFLKRSLYLIIYYVVVATFTCLSFSALLTSYASTEVIQNGLTKNALQFNIHTGAAGASSDLKNKHLIERLEQGSDSFVLYKDQDNYYAKSVYLHQAKLPFPLDHGPSPDSLPANQILLDRGLMNNTIVRDGQPYFYYQGQAYPVFDSFVWVNSYMHRNSNILITLDPEKPAYGPYSIDGISETDLNAVLGQWMSEQPEAFSYSIEPAVAGFMDRFMLALRDQAFIVMVFGIALLLMMLSTLGTTMSWVQSKTDEIQARHLVGANAWQIRFWLLREYAVVLLLSFIIGNVLAWLIAKWGIFHELIREVTLLGSLLALLFCMIIGTLTALISTSRYDKRKRTRKKVVLP</sequence>
<evidence type="ECO:0000256" key="6">
    <source>
        <dbReference type="SAM" id="Phobius"/>
    </source>
</evidence>
<gene>
    <name evidence="8" type="ORF">FFV09_12905</name>
</gene>
<dbReference type="RefSeq" id="WP_141448209.1">
    <property type="nucleotide sequence ID" value="NZ_CP041217.1"/>
</dbReference>
<evidence type="ECO:0000259" key="7">
    <source>
        <dbReference type="Pfam" id="PF02687"/>
    </source>
</evidence>
<dbReference type="InterPro" id="IPR003838">
    <property type="entry name" value="ABC3_permease_C"/>
</dbReference>
<keyword evidence="2" id="KW-1003">Cell membrane</keyword>
<organism evidence="8 9">
    <name type="scientific">Saccharibacillus brassicae</name>
    <dbReference type="NCBI Taxonomy" id="2583377"/>
    <lineage>
        <taxon>Bacteria</taxon>
        <taxon>Bacillati</taxon>
        <taxon>Bacillota</taxon>
        <taxon>Bacilli</taxon>
        <taxon>Bacillales</taxon>
        <taxon>Paenibacillaceae</taxon>
        <taxon>Saccharibacillus</taxon>
    </lineage>
</organism>
<evidence type="ECO:0000256" key="1">
    <source>
        <dbReference type="ARBA" id="ARBA00004651"/>
    </source>
</evidence>
<evidence type="ECO:0000256" key="4">
    <source>
        <dbReference type="ARBA" id="ARBA00022989"/>
    </source>
</evidence>
<dbReference type="Proteomes" id="UP000316968">
    <property type="component" value="Chromosome"/>
</dbReference>
<feature type="domain" description="ABC3 transporter permease C-terminal" evidence="7">
    <location>
        <begin position="228"/>
        <end position="334"/>
    </location>
</feature>
<evidence type="ECO:0000256" key="2">
    <source>
        <dbReference type="ARBA" id="ARBA00022475"/>
    </source>
</evidence>
<dbReference type="AlphaFoldDB" id="A0A4Y6UX03"/>
<accession>A0A4Y6UX03</accession>
<dbReference type="KEGG" id="saca:FFV09_12905"/>
<dbReference type="GO" id="GO:0005886">
    <property type="term" value="C:plasma membrane"/>
    <property type="evidence" value="ECO:0007669"/>
    <property type="project" value="UniProtKB-SubCell"/>
</dbReference>
<dbReference type="EMBL" id="CP041217">
    <property type="protein sequence ID" value="QDH21664.1"/>
    <property type="molecule type" value="Genomic_DNA"/>
</dbReference>
<dbReference type="Pfam" id="PF02687">
    <property type="entry name" value="FtsX"/>
    <property type="match status" value="1"/>
</dbReference>
<reference evidence="8 9" key="1">
    <citation type="submission" date="2019-06" db="EMBL/GenBank/DDBJ databases">
        <title>Saccharibacillus brassicae sp. nov., an endophytic bacterium isolated from Chinese cabbage seeds (Brassica pekinensis).</title>
        <authorList>
            <person name="Jiang L."/>
            <person name="Lee J."/>
            <person name="Kim S.W."/>
        </authorList>
    </citation>
    <scope>NUCLEOTIDE SEQUENCE [LARGE SCALE GENOMIC DNA]</scope>
    <source>
        <strain evidence="9">KCTC 43072 / ATSA2</strain>
    </source>
</reference>
<feature type="transmembrane region" description="Helical" evidence="6">
    <location>
        <begin position="277"/>
        <end position="296"/>
    </location>
</feature>
<keyword evidence="9" id="KW-1185">Reference proteome</keyword>
<comment type="subcellular location">
    <subcellularLocation>
        <location evidence="1">Cell membrane</location>
        <topology evidence="1">Multi-pass membrane protein</topology>
    </subcellularLocation>
</comment>
<keyword evidence="3 6" id="KW-0812">Transmembrane</keyword>
<dbReference type="OrthoDB" id="2676810at2"/>
<feature type="transmembrane region" description="Helical" evidence="6">
    <location>
        <begin position="225"/>
        <end position="249"/>
    </location>
</feature>
<feature type="transmembrane region" description="Helical" evidence="6">
    <location>
        <begin position="308"/>
        <end position="330"/>
    </location>
</feature>
<protein>
    <submittedName>
        <fullName evidence="8">FtsX-like permease family protein</fullName>
    </submittedName>
</protein>
<proteinExistence type="predicted"/>
<evidence type="ECO:0000313" key="9">
    <source>
        <dbReference type="Proteomes" id="UP000316968"/>
    </source>
</evidence>
<keyword evidence="5 6" id="KW-0472">Membrane</keyword>
<feature type="transmembrane region" description="Helical" evidence="6">
    <location>
        <begin position="7"/>
        <end position="29"/>
    </location>
</feature>
<keyword evidence="4 6" id="KW-1133">Transmembrane helix</keyword>
<name>A0A4Y6UX03_SACBS</name>
<evidence type="ECO:0000256" key="3">
    <source>
        <dbReference type="ARBA" id="ARBA00022692"/>
    </source>
</evidence>
<evidence type="ECO:0000256" key="5">
    <source>
        <dbReference type="ARBA" id="ARBA00023136"/>
    </source>
</evidence>
<evidence type="ECO:0000313" key="8">
    <source>
        <dbReference type="EMBL" id="QDH21664.1"/>
    </source>
</evidence>